<gene>
    <name evidence="2" type="ORF">NDU88_001373</name>
</gene>
<proteinExistence type="predicted"/>
<dbReference type="Proteomes" id="UP001066276">
    <property type="component" value="Chromosome 10"/>
</dbReference>
<dbReference type="EMBL" id="JANPWB010000014">
    <property type="protein sequence ID" value="KAJ1096230.1"/>
    <property type="molecule type" value="Genomic_DNA"/>
</dbReference>
<evidence type="ECO:0000256" key="1">
    <source>
        <dbReference type="SAM" id="MobiDB-lite"/>
    </source>
</evidence>
<evidence type="ECO:0000313" key="3">
    <source>
        <dbReference type="Proteomes" id="UP001066276"/>
    </source>
</evidence>
<dbReference type="AlphaFoldDB" id="A0AAV7M811"/>
<feature type="region of interest" description="Disordered" evidence="1">
    <location>
        <begin position="45"/>
        <end position="83"/>
    </location>
</feature>
<keyword evidence="3" id="KW-1185">Reference proteome</keyword>
<name>A0AAV7M811_PLEWA</name>
<sequence>MAGQLIEDENKTALKRKASSSKKIYIRNYFTRARSGVGEGEPVTYMDDLDPQAPVIPPSPILEHDPDRRPTQRAQTRTRTGAGARAGLHQLCDKLWYGSSIIGELVELADTALEESWDSPKGKSNGKKNNDKNTICGELKEAI</sequence>
<feature type="region of interest" description="Disordered" evidence="1">
    <location>
        <begin position="116"/>
        <end position="143"/>
    </location>
</feature>
<reference evidence="2" key="1">
    <citation type="journal article" date="2022" name="bioRxiv">
        <title>Sequencing and chromosome-scale assembly of the giantPleurodeles waltlgenome.</title>
        <authorList>
            <person name="Brown T."/>
            <person name="Elewa A."/>
            <person name="Iarovenko S."/>
            <person name="Subramanian E."/>
            <person name="Araus A.J."/>
            <person name="Petzold A."/>
            <person name="Susuki M."/>
            <person name="Suzuki K.-i.T."/>
            <person name="Hayashi T."/>
            <person name="Toyoda A."/>
            <person name="Oliveira C."/>
            <person name="Osipova E."/>
            <person name="Leigh N.D."/>
            <person name="Simon A."/>
            <person name="Yun M.H."/>
        </authorList>
    </citation>
    <scope>NUCLEOTIDE SEQUENCE</scope>
    <source>
        <strain evidence="2">20211129_DDA</strain>
        <tissue evidence="2">Liver</tissue>
    </source>
</reference>
<comment type="caution">
    <text evidence="2">The sequence shown here is derived from an EMBL/GenBank/DDBJ whole genome shotgun (WGS) entry which is preliminary data.</text>
</comment>
<organism evidence="2 3">
    <name type="scientific">Pleurodeles waltl</name>
    <name type="common">Iberian ribbed newt</name>
    <dbReference type="NCBI Taxonomy" id="8319"/>
    <lineage>
        <taxon>Eukaryota</taxon>
        <taxon>Metazoa</taxon>
        <taxon>Chordata</taxon>
        <taxon>Craniata</taxon>
        <taxon>Vertebrata</taxon>
        <taxon>Euteleostomi</taxon>
        <taxon>Amphibia</taxon>
        <taxon>Batrachia</taxon>
        <taxon>Caudata</taxon>
        <taxon>Salamandroidea</taxon>
        <taxon>Salamandridae</taxon>
        <taxon>Pleurodelinae</taxon>
        <taxon>Pleurodeles</taxon>
    </lineage>
</organism>
<accession>A0AAV7M811</accession>
<protein>
    <submittedName>
        <fullName evidence="2">Uncharacterized protein</fullName>
    </submittedName>
</protein>
<evidence type="ECO:0000313" key="2">
    <source>
        <dbReference type="EMBL" id="KAJ1096230.1"/>
    </source>
</evidence>
<feature type="compositionally biased region" description="Low complexity" evidence="1">
    <location>
        <begin position="72"/>
        <end position="83"/>
    </location>
</feature>